<dbReference type="OrthoDB" id="9762141at2"/>
<dbReference type="CDD" id="cd01949">
    <property type="entry name" value="GGDEF"/>
    <property type="match status" value="1"/>
</dbReference>
<evidence type="ECO:0000313" key="3">
    <source>
        <dbReference type="EMBL" id="SFD33020.1"/>
    </source>
</evidence>
<dbReference type="SUPFAM" id="SSF55073">
    <property type="entry name" value="Nucleotide cyclase"/>
    <property type="match status" value="1"/>
</dbReference>
<feature type="domain" description="GGDEF" evidence="2">
    <location>
        <begin position="187"/>
        <end position="320"/>
    </location>
</feature>
<protein>
    <submittedName>
        <fullName evidence="3">Diguanylate cyclase (GGDEF) domain-containing protein</fullName>
    </submittedName>
</protein>
<dbReference type="SMART" id="SM00267">
    <property type="entry name" value="GGDEF"/>
    <property type="match status" value="1"/>
</dbReference>
<keyword evidence="4" id="KW-1185">Reference proteome</keyword>
<dbReference type="CDD" id="cd01948">
    <property type="entry name" value="EAL"/>
    <property type="match status" value="1"/>
</dbReference>
<dbReference type="NCBIfam" id="TIGR00254">
    <property type="entry name" value="GGDEF"/>
    <property type="match status" value="1"/>
</dbReference>
<dbReference type="PROSITE" id="PS50887">
    <property type="entry name" value="GGDEF"/>
    <property type="match status" value="1"/>
</dbReference>
<dbReference type="Pfam" id="PF00563">
    <property type="entry name" value="EAL"/>
    <property type="match status" value="1"/>
</dbReference>
<sequence>MIIDKFNFNYKEVFKCLDVNGIIMFWNPLTSELTFENRILDFITYYKIDNLDVNQFLNLIYIEDFENIRSLFNKDLKDAYDRKEHIIKHYRIKDKDNNILFFIFMGKVIQKSNGYYLIGTHYCFNSVNSKLKLREDNLASDAEYEEKIIKERITSIIECDRITELPNMQYFKDVIVEFLNNCGEKKIQCAMIMLNLDNFKYINESFGHEFGDLSLKEVANKILSIVGEENLVCRYSGDTFIIFNPDIEDLKQVINLCNSLVKDFSKPIIIEKKEIYLTSSIGIAVYPYNGMDFETLLKNSDAAMYVAKSNGKNEYNFFDDSISLELNRMYTIQKGLRTALQHNEMYVVFQPKVTLHDSLVRSFEALVRWRSEEFGFVSPAEFIPIAENTKMIIPIGSFVLEEVFRKIRKLINDGYENFKIAVNLSEMQLRQDVVILDFKRLIKKYKIPPKYIQVEITESMLMKSFDKNVKILEQIKELGISIALDDFGTGYSSLNYLTKLPIDALKIDRSFVTDLENNFKSKCIIENIIKLSHQLGIEVIAEGVEYKHQVEYLESIFCDVVQGYYFSKPESFEKIKYMIGKNIL</sequence>
<evidence type="ECO:0000313" key="4">
    <source>
        <dbReference type="Proteomes" id="UP000199263"/>
    </source>
</evidence>
<proteinExistence type="predicted"/>
<feature type="domain" description="EAL" evidence="1">
    <location>
        <begin position="329"/>
        <end position="583"/>
    </location>
</feature>
<name>A0A1I1RR44_9CLOT</name>
<organism evidence="3 4">
    <name type="scientific">Clostridium uliginosum</name>
    <dbReference type="NCBI Taxonomy" id="119641"/>
    <lineage>
        <taxon>Bacteria</taxon>
        <taxon>Bacillati</taxon>
        <taxon>Bacillota</taxon>
        <taxon>Clostridia</taxon>
        <taxon>Eubacteriales</taxon>
        <taxon>Clostridiaceae</taxon>
        <taxon>Clostridium</taxon>
    </lineage>
</organism>
<dbReference type="SMART" id="SM00052">
    <property type="entry name" value="EAL"/>
    <property type="match status" value="1"/>
</dbReference>
<dbReference type="PANTHER" id="PTHR33121">
    <property type="entry name" value="CYCLIC DI-GMP PHOSPHODIESTERASE PDEF"/>
    <property type="match status" value="1"/>
</dbReference>
<dbReference type="PANTHER" id="PTHR33121:SF71">
    <property type="entry name" value="OXYGEN SENSOR PROTEIN DOSP"/>
    <property type="match status" value="1"/>
</dbReference>
<dbReference type="InterPro" id="IPR035919">
    <property type="entry name" value="EAL_sf"/>
</dbReference>
<dbReference type="Gene3D" id="3.30.70.270">
    <property type="match status" value="1"/>
</dbReference>
<reference evidence="3 4" key="1">
    <citation type="submission" date="2016-10" db="EMBL/GenBank/DDBJ databases">
        <authorList>
            <person name="de Groot N.N."/>
        </authorList>
    </citation>
    <scope>NUCLEOTIDE SEQUENCE [LARGE SCALE GENOMIC DNA]</scope>
    <source>
        <strain evidence="3 4">DSM 12992</strain>
    </source>
</reference>
<dbReference type="Gene3D" id="3.20.20.450">
    <property type="entry name" value="EAL domain"/>
    <property type="match status" value="1"/>
</dbReference>
<dbReference type="InterPro" id="IPR050706">
    <property type="entry name" value="Cyclic-di-GMP_PDE-like"/>
</dbReference>
<dbReference type="AlphaFoldDB" id="A0A1I1RR44"/>
<dbReference type="Pfam" id="PF00990">
    <property type="entry name" value="GGDEF"/>
    <property type="match status" value="1"/>
</dbReference>
<dbReference type="Proteomes" id="UP000199263">
    <property type="component" value="Unassembled WGS sequence"/>
</dbReference>
<dbReference type="STRING" id="119641.SAMN05421842_1334"/>
<dbReference type="RefSeq" id="WP_090093942.1">
    <property type="nucleotide sequence ID" value="NZ_FOMG01000033.1"/>
</dbReference>
<dbReference type="InterPro" id="IPR000160">
    <property type="entry name" value="GGDEF_dom"/>
</dbReference>
<dbReference type="InterPro" id="IPR029787">
    <property type="entry name" value="Nucleotide_cyclase"/>
</dbReference>
<dbReference type="EMBL" id="FOMG01000033">
    <property type="protein sequence ID" value="SFD33020.1"/>
    <property type="molecule type" value="Genomic_DNA"/>
</dbReference>
<dbReference type="InterPro" id="IPR001633">
    <property type="entry name" value="EAL_dom"/>
</dbReference>
<evidence type="ECO:0000259" key="1">
    <source>
        <dbReference type="PROSITE" id="PS50883"/>
    </source>
</evidence>
<dbReference type="SUPFAM" id="SSF141868">
    <property type="entry name" value="EAL domain-like"/>
    <property type="match status" value="1"/>
</dbReference>
<dbReference type="PROSITE" id="PS50883">
    <property type="entry name" value="EAL"/>
    <property type="match status" value="1"/>
</dbReference>
<evidence type="ECO:0000259" key="2">
    <source>
        <dbReference type="PROSITE" id="PS50887"/>
    </source>
</evidence>
<gene>
    <name evidence="3" type="ORF">SAMN05421842_1334</name>
</gene>
<accession>A0A1I1RR44</accession>
<dbReference type="InterPro" id="IPR043128">
    <property type="entry name" value="Rev_trsase/Diguanyl_cyclase"/>
</dbReference>
<dbReference type="GO" id="GO:0071111">
    <property type="term" value="F:cyclic-guanylate-specific phosphodiesterase activity"/>
    <property type="evidence" value="ECO:0007669"/>
    <property type="project" value="InterPro"/>
</dbReference>